<evidence type="ECO:0000256" key="6">
    <source>
        <dbReference type="SAM" id="SignalP"/>
    </source>
</evidence>
<dbReference type="Pfam" id="PF00034">
    <property type="entry name" value="Cytochrom_C"/>
    <property type="match status" value="2"/>
</dbReference>
<evidence type="ECO:0000259" key="7">
    <source>
        <dbReference type="PROSITE" id="PS51007"/>
    </source>
</evidence>
<comment type="caution">
    <text evidence="8">The sequence shown here is derived from an EMBL/GenBank/DDBJ whole genome shotgun (WGS) entry which is preliminary data.</text>
</comment>
<keyword evidence="2 4" id="KW-0479">Metal-binding</keyword>
<organism evidence="8 9">
    <name type="scientific">Tectimicrobiota bacterium</name>
    <dbReference type="NCBI Taxonomy" id="2528274"/>
    <lineage>
        <taxon>Bacteria</taxon>
        <taxon>Pseudomonadati</taxon>
        <taxon>Nitrospinota/Tectimicrobiota group</taxon>
        <taxon>Candidatus Tectimicrobiota</taxon>
    </lineage>
</organism>
<feature type="domain" description="Cytochrome c" evidence="7">
    <location>
        <begin position="138"/>
        <end position="234"/>
    </location>
</feature>
<protein>
    <submittedName>
        <fullName evidence="8">C-type cytochrome</fullName>
    </submittedName>
</protein>
<dbReference type="SUPFAM" id="SSF46626">
    <property type="entry name" value="Cytochrome c"/>
    <property type="match status" value="3"/>
</dbReference>
<dbReference type="PANTHER" id="PTHR33546:SF1">
    <property type="entry name" value="LARGE, MULTIFUNCTIONAL SECRETED PROTEIN"/>
    <property type="match status" value="1"/>
</dbReference>
<evidence type="ECO:0000256" key="5">
    <source>
        <dbReference type="SAM" id="MobiDB-lite"/>
    </source>
</evidence>
<feature type="domain" description="Cytochrome c" evidence="7">
    <location>
        <begin position="27"/>
        <end position="114"/>
    </location>
</feature>
<dbReference type="GO" id="GO:0020037">
    <property type="term" value="F:heme binding"/>
    <property type="evidence" value="ECO:0007669"/>
    <property type="project" value="InterPro"/>
</dbReference>
<dbReference type="InterPro" id="IPR009056">
    <property type="entry name" value="Cyt_c-like_dom"/>
</dbReference>
<keyword evidence="6" id="KW-0732">Signal</keyword>
<dbReference type="InterPro" id="IPR036909">
    <property type="entry name" value="Cyt_c-like_dom_sf"/>
</dbReference>
<dbReference type="EMBL" id="JACPUR010000024">
    <property type="protein sequence ID" value="MBI3128127.1"/>
    <property type="molecule type" value="Genomic_DNA"/>
</dbReference>
<evidence type="ECO:0000256" key="2">
    <source>
        <dbReference type="ARBA" id="ARBA00022723"/>
    </source>
</evidence>
<name>A0A932MP05_UNCTE</name>
<evidence type="ECO:0000313" key="9">
    <source>
        <dbReference type="Proteomes" id="UP000782312"/>
    </source>
</evidence>
<dbReference type="AlphaFoldDB" id="A0A932MP05"/>
<keyword evidence="1 4" id="KW-0349">Heme</keyword>
<accession>A0A932MP05</accession>
<reference evidence="8" key="1">
    <citation type="submission" date="2020-07" db="EMBL/GenBank/DDBJ databases">
        <title>Huge and variable diversity of episymbiotic CPR bacteria and DPANN archaea in groundwater ecosystems.</title>
        <authorList>
            <person name="He C.Y."/>
            <person name="Keren R."/>
            <person name="Whittaker M."/>
            <person name="Farag I.F."/>
            <person name="Doudna J."/>
            <person name="Cate J.H.D."/>
            <person name="Banfield J.F."/>
        </authorList>
    </citation>
    <scope>NUCLEOTIDE SEQUENCE</scope>
    <source>
        <strain evidence="8">NC_groundwater_763_Ag_S-0.2um_68_21</strain>
    </source>
</reference>
<dbReference type="GO" id="GO:0009055">
    <property type="term" value="F:electron transfer activity"/>
    <property type="evidence" value="ECO:0007669"/>
    <property type="project" value="InterPro"/>
</dbReference>
<sequence>MPMKPSVFALVAALILPALPAAARAAEKEHPGERRVRELNCAACHPIGPAPPARPAPQVGPPLHRAGLRLQPDWLKGFLARPAKLRPAEPARMPDFRLAAWEIEALAAHLQGLQEPWEEGAPPSGASFGALYRGLPPGDAKRGRAAFERNECAKCHPDPEGKLPPPGERKAWGPDLREMSRKLTREGLAAVLFDPAQARPGSAMPSFFYDQGEPLDPDAPRQIADLAAYLASLAGPPPRVLDLTSGGASPGTRERGRRLALQLNCAGCHAGTGLDPRRPAQVAPPLGYRNAPRTYTREMVAGWLQRPATIPMHERMMGFGRMPTFGLSREEACRIADWLFTLDRAGGGMGGGMTMMSQGGGVKC</sequence>
<proteinExistence type="predicted"/>
<feature type="signal peptide" evidence="6">
    <location>
        <begin position="1"/>
        <end position="25"/>
    </location>
</feature>
<keyword evidence="3 4" id="KW-0408">Iron</keyword>
<feature type="chain" id="PRO_5036932912" evidence="6">
    <location>
        <begin position="26"/>
        <end position="364"/>
    </location>
</feature>
<evidence type="ECO:0000256" key="3">
    <source>
        <dbReference type="ARBA" id="ARBA00023004"/>
    </source>
</evidence>
<feature type="region of interest" description="Disordered" evidence="5">
    <location>
        <begin position="154"/>
        <end position="173"/>
    </location>
</feature>
<evidence type="ECO:0000313" key="8">
    <source>
        <dbReference type="EMBL" id="MBI3128127.1"/>
    </source>
</evidence>
<evidence type="ECO:0000256" key="4">
    <source>
        <dbReference type="PROSITE-ProRule" id="PRU00433"/>
    </source>
</evidence>
<dbReference type="PANTHER" id="PTHR33546">
    <property type="entry name" value="LARGE, MULTIFUNCTIONAL SECRETED PROTEIN-RELATED"/>
    <property type="match status" value="1"/>
</dbReference>
<dbReference type="Gene3D" id="1.10.760.10">
    <property type="entry name" value="Cytochrome c-like domain"/>
    <property type="match status" value="3"/>
</dbReference>
<feature type="domain" description="Cytochrome c" evidence="7">
    <location>
        <begin position="251"/>
        <end position="343"/>
    </location>
</feature>
<gene>
    <name evidence="8" type="ORF">HYZ11_11030</name>
</gene>
<evidence type="ECO:0000256" key="1">
    <source>
        <dbReference type="ARBA" id="ARBA00022617"/>
    </source>
</evidence>
<dbReference type="GO" id="GO:0046872">
    <property type="term" value="F:metal ion binding"/>
    <property type="evidence" value="ECO:0007669"/>
    <property type="project" value="UniProtKB-KW"/>
</dbReference>
<dbReference type="PROSITE" id="PS51007">
    <property type="entry name" value="CYTC"/>
    <property type="match status" value="3"/>
</dbReference>
<dbReference type="Proteomes" id="UP000782312">
    <property type="component" value="Unassembled WGS sequence"/>
</dbReference>